<dbReference type="Proteomes" id="UP000825434">
    <property type="component" value="Chromosome 4"/>
</dbReference>
<evidence type="ECO:0000313" key="2">
    <source>
        <dbReference type="Proteomes" id="UP000825434"/>
    </source>
</evidence>
<protein>
    <recommendedName>
        <fullName evidence="3">PCI domain-containing protein</fullName>
    </recommendedName>
</protein>
<dbReference type="InterPro" id="IPR036390">
    <property type="entry name" value="WH_DNA-bd_sf"/>
</dbReference>
<dbReference type="SUPFAM" id="SSF46785">
    <property type="entry name" value="Winged helix' DNA-binding domain"/>
    <property type="match status" value="1"/>
</dbReference>
<evidence type="ECO:0000313" key="1">
    <source>
        <dbReference type="EMBL" id="QWU89486.1"/>
    </source>
</evidence>
<organism evidence="1 2">
    <name type="scientific">Candidozyma haemuli</name>
    <dbReference type="NCBI Taxonomy" id="45357"/>
    <lineage>
        <taxon>Eukaryota</taxon>
        <taxon>Fungi</taxon>
        <taxon>Dikarya</taxon>
        <taxon>Ascomycota</taxon>
        <taxon>Saccharomycotina</taxon>
        <taxon>Pichiomycetes</taxon>
        <taxon>Metschnikowiaceae</taxon>
        <taxon>Candidozyma</taxon>
    </lineage>
</organism>
<gene>
    <name evidence="1" type="ORF">CA3LBN_003809</name>
</gene>
<evidence type="ECO:0008006" key="3">
    <source>
        <dbReference type="Google" id="ProtNLM"/>
    </source>
</evidence>
<keyword evidence="2" id="KW-1185">Reference proteome</keyword>
<sequence length="297" mass="33978">MSDEELAKVTQEISSAGSAGLLIASRKLCRLIPFPSSDLSKYISVLQSRQGPFEITSVLTIYEIEILLFYGTDHPNLEYIESRLKTLVSLSGKTGVEDPYVRVKYLDLLTDYQYFYGSDRELKSMDLVNKKLNSLTLVSDFNHPVVEDLQLKILLLYLMSGADFRKKNVKQYLLEEDIFHKSYGEAIDQYKEAYIKQPLVSPGLFRAFVGSVSQIDGLFHFVCSKYSTRLLENFLDVNISKLPHYFSSIRLDRIYELLLDGKREADIEDIIYRMIVANELPTGTSIDQLEEIVSFGE</sequence>
<proteinExistence type="predicted"/>
<dbReference type="EMBL" id="CP076664">
    <property type="protein sequence ID" value="QWU89486.1"/>
    <property type="molecule type" value="Genomic_DNA"/>
</dbReference>
<reference evidence="1 2" key="1">
    <citation type="submission" date="2021-06" db="EMBL/GenBank/DDBJ databases">
        <title>Candida outbreak in Lebanon.</title>
        <authorList>
            <person name="Finianos M."/>
        </authorList>
    </citation>
    <scope>NUCLEOTIDE SEQUENCE [LARGE SCALE GENOMIC DNA]</scope>
    <source>
        <strain evidence="1">CA3LBN</strain>
    </source>
</reference>
<accession>A0ABX8IF79</accession>
<name>A0ABX8IF79_9ASCO</name>